<protein>
    <submittedName>
        <fullName evidence="2">Uncharacterized protein</fullName>
    </submittedName>
</protein>
<name>A0A2U1M3N1_ARTAN</name>
<accession>A0A2U1M3N1</accession>
<dbReference type="EMBL" id="PKPP01006651">
    <property type="protein sequence ID" value="PWA55820.1"/>
    <property type="molecule type" value="Genomic_DNA"/>
</dbReference>
<sequence length="114" mass="12881">MLFGEQVPEARGHDTLSMSTYMDWFCLLMKISCNKYYETNDIPMNGMVSDYKNGLLVTCLGIPMIYGIDIVHVHNNVYKAICFPHNIGLRVTRDPLLIKKIGAATALEISQNHC</sequence>
<evidence type="ECO:0000313" key="3">
    <source>
        <dbReference type="Proteomes" id="UP000245207"/>
    </source>
</evidence>
<gene>
    <name evidence="2" type="ORF">CTI12_AA424490</name>
</gene>
<keyword evidence="3" id="KW-1185">Reference proteome</keyword>
<organism evidence="2 3">
    <name type="scientific">Artemisia annua</name>
    <name type="common">Sweet wormwood</name>
    <dbReference type="NCBI Taxonomy" id="35608"/>
    <lineage>
        <taxon>Eukaryota</taxon>
        <taxon>Viridiplantae</taxon>
        <taxon>Streptophyta</taxon>
        <taxon>Embryophyta</taxon>
        <taxon>Tracheophyta</taxon>
        <taxon>Spermatophyta</taxon>
        <taxon>Magnoliopsida</taxon>
        <taxon>eudicotyledons</taxon>
        <taxon>Gunneridae</taxon>
        <taxon>Pentapetalae</taxon>
        <taxon>asterids</taxon>
        <taxon>campanulids</taxon>
        <taxon>Asterales</taxon>
        <taxon>Asteraceae</taxon>
        <taxon>Asteroideae</taxon>
        <taxon>Anthemideae</taxon>
        <taxon>Artemisiinae</taxon>
        <taxon>Artemisia</taxon>
    </lineage>
</organism>
<dbReference type="SUPFAM" id="SSF51445">
    <property type="entry name" value="(Trans)glycosidases"/>
    <property type="match status" value="1"/>
</dbReference>
<dbReference type="OrthoDB" id="416222at2759"/>
<reference evidence="2 3" key="1">
    <citation type="journal article" date="2018" name="Mol. Plant">
        <title>The genome of Artemisia annua provides insight into the evolution of Asteraceae family and artemisinin biosynthesis.</title>
        <authorList>
            <person name="Shen Q."/>
            <person name="Zhang L."/>
            <person name="Liao Z."/>
            <person name="Wang S."/>
            <person name="Yan T."/>
            <person name="Shi P."/>
            <person name="Liu M."/>
            <person name="Fu X."/>
            <person name="Pan Q."/>
            <person name="Wang Y."/>
            <person name="Lv Z."/>
            <person name="Lu X."/>
            <person name="Zhang F."/>
            <person name="Jiang W."/>
            <person name="Ma Y."/>
            <person name="Chen M."/>
            <person name="Hao X."/>
            <person name="Li L."/>
            <person name="Tang Y."/>
            <person name="Lv G."/>
            <person name="Zhou Y."/>
            <person name="Sun X."/>
            <person name="Brodelius P.E."/>
            <person name="Rose J.K.C."/>
            <person name="Tang K."/>
        </authorList>
    </citation>
    <scope>NUCLEOTIDE SEQUENCE [LARGE SCALE GENOMIC DNA]</scope>
    <source>
        <strain evidence="3">cv. Huhao1</strain>
        <tissue evidence="2">Leaf</tissue>
    </source>
</reference>
<proteinExistence type="predicted"/>
<keyword evidence="1" id="KW-0378">Hydrolase</keyword>
<dbReference type="Proteomes" id="UP000245207">
    <property type="component" value="Unassembled WGS sequence"/>
</dbReference>
<dbReference type="AlphaFoldDB" id="A0A2U1M3N1"/>
<dbReference type="InterPro" id="IPR051915">
    <property type="entry name" value="Cellulose_Degrad_GH3"/>
</dbReference>
<dbReference type="InterPro" id="IPR036962">
    <property type="entry name" value="Glyco_hydro_3_N_sf"/>
</dbReference>
<dbReference type="PANTHER" id="PTHR30620:SF91">
    <property type="entry name" value="BETA-GLUCOSIDASE"/>
    <property type="match status" value="1"/>
</dbReference>
<comment type="caution">
    <text evidence="2">The sequence shown here is derived from an EMBL/GenBank/DDBJ whole genome shotgun (WGS) entry which is preliminary data.</text>
</comment>
<dbReference type="STRING" id="35608.A0A2U1M3N1"/>
<dbReference type="PANTHER" id="PTHR30620">
    <property type="entry name" value="PERIPLASMIC BETA-GLUCOSIDASE-RELATED"/>
    <property type="match status" value="1"/>
</dbReference>
<dbReference type="InterPro" id="IPR017853">
    <property type="entry name" value="GH"/>
</dbReference>
<dbReference type="GO" id="GO:0008422">
    <property type="term" value="F:beta-glucosidase activity"/>
    <property type="evidence" value="ECO:0007669"/>
    <property type="project" value="TreeGrafter"/>
</dbReference>
<dbReference type="GO" id="GO:0009251">
    <property type="term" value="P:glucan catabolic process"/>
    <property type="evidence" value="ECO:0007669"/>
    <property type="project" value="TreeGrafter"/>
</dbReference>
<dbReference type="Gene3D" id="3.20.20.300">
    <property type="entry name" value="Glycoside hydrolase, family 3, N-terminal domain"/>
    <property type="match status" value="1"/>
</dbReference>
<evidence type="ECO:0000256" key="1">
    <source>
        <dbReference type="ARBA" id="ARBA00022801"/>
    </source>
</evidence>
<evidence type="ECO:0000313" key="2">
    <source>
        <dbReference type="EMBL" id="PWA55820.1"/>
    </source>
</evidence>